<accession>A0A3N0J1T4</accession>
<evidence type="ECO:0000313" key="5">
    <source>
        <dbReference type="Proteomes" id="UP000270112"/>
    </source>
</evidence>
<proteinExistence type="predicted"/>
<dbReference type="Proteomes" id="UP000270112">
    <property type="component" value="Unassembled WGS sequence"/>
</dbReference>
<evidence type="ECO:0000256" key="1">
    <source>
        <dbReference type="SAM" id="Phobius"/>
    </source>
</evidence>
<feature type="transmembrane region" description="Helical" evidence="1">
    <location>
        <begin position="407"/>
        <end position="429"/>
    </location>
</feature>
<gene>
    <name evidence="2" type="ORF">C1876_09010</name>
    <name evidence="3" type="ORF">DMP09_02235</name>
</gene>
<evidence type="ECO:0000313" key="2">
    <source>
        <dbReference type="EMBL" id="RDB68817.1"/>
    </source>
</evidence>
<feature type="transmembrane region" description="Helical" evidence="1">
    <location>
        <begin position="502"/>
        <end position="520"/>
    </location>
</feature>
<reference evidence="2 4" key="1">
    <citation type="journal article" date="2018" name="Elife">
        <title>Discovery and characterization of a prevalent human gut bacterial enzyme sufficient for the inactivation of a family of plant toxins.</title>
        <authorList>
            <person name="Koppel N."/>
            <person name="Bisanz J.E."/>
            <person name="Pandelia M.E."/>
            <person name="Turnbaugh P.J."/>
            <person name="Balskus E.P."/>
        </authorList>
    </citation>
    <scope>NUCLEOTIDE SEQUENCE [LARGE SCALE GENOMIC DNA]</scope>
    <source>
        <strain evidence="2 4">DSM 16107</strain>
    </source>
</reference>
<evidence type="ECO:0000313" key="4">
    <source>
        <dbReference type="Proteomes" id="UP000253817"/>
    </source>
</evidence>
<feature type="transmembrane region" description="Helical" evidence="1">
    <location>
        <begin position="248"/>
        <end position="271"/>
    </location>
</feature>
<keyword evidence="1" id="KW-0472">Membrane</keyword>
<dbReference type="OrthoDB" id="138672at2"/>
<keyword evidence="1" id="KW-0812">Transmembrane</keyword>
<keyword evidence="4" id="KW-1185">Reference proteome</keyword>
<protein>
    <submittedName>
        <fullName evidence="3">Uncharacterized protein</fullName>
    </submittedName>
</protein>
<dbReference type="EMBL" id="PPTT01000013">
    <property type="protein sequence ID" value="RDB68817.1"/>
    <property type="molecule type" value="Genomic_DNA"/>
</dbReference>
<evidence type="ECO:0000313" key="3">
    <source>
        <dbReference type="EMBL" id="RNM42906.1"/>
    </source>
</evidence>
<comment type="caution">
    <text evidence="3">The sequence shown here is derived from an EMBL/GenBank/DDBJ whole genome shotgun (WGS) entry which is preliminary data.</text>
</comment>
<reference evidence="3" key="3">
    <citation type="journal article" date="2019" name="Microbiol. Resour. Announc.">
        <title>Draft Genome Sequences of Type Strains of Gordonibacter faecihominis, Paraeggerthella hongkongensis, Parvibacter caecicola,Slackia equolifaciens, Slackia faecicanis, and Slackia isoflavoniconvertens.</title>
        <authorList>
            <person name="Danylec N."/>
            <person name="Stoll D.A."/>
            <person name="Dotsch A."/>
            <person name="Huch M."/>
        </authorList>
    </citation>
    <scope>NUCLEOTIDE SEQUENCE</scope>
    <source>
        <strain evidence="3">DSM 16107</strain>
    </source>
</reference>
<dbReference type="Proteomes" id="UP000253817">
    <property type="component" value="Unassembled WGS sequence"/>
</dbReference>
<feature type="transmembrane region" description="Helical" evidence="1">
    <location>
        <begin position="34"/>
        <end position="59"/>
    </location>
</feature>
<dbReference type="AlphaFoldDB" id="A0A3N0J1T4"/>
<sequence length="530" mass="54466">MKSFILLLKIQMLGLFGINKTLHADPAKAKRTLGLAALAVAAIVLFAALYSVGVAQALIQIGLPEAIPLVAVLVGAVAGAVAAFLKTNGVLFGFKDYDLVMSLPVSTTSVVLSRIVSLYAMSLVFGLLAMVPAFAVYAGYVGVSAAGVLCMALSVVLAPLLPLAVAIVLAVLIAAVSARFRHANIVVIVLTLAATLVAVFGSLAFSSQGDDLAAMTALGTQLTAQIAAAFPPAAWATAGIVRGDLLQFFAFAAANLVAAGVVLALVVRLFVPVNTLLMSSRPSGTFSFDGKRRAAGLKTRTPFRALVAKEARLMVATPIYIMNSCIGFVLVLVAALAASVGTMTGLVSLDALPPEFTPFIGTLLPWALAFFCAISSTTAASMSLEGSARWLMLTAPVPASTVLGAKAAVNLMVAVPAVSVSAVLLAIALPLDPLSIVALFVVPLGSSLLATFGGLALDAWRPRYDWTTVYEPVKRGLPVFGVIMGGMAFVVVGMVLTTVLGAIMGLALGLVAAAVSWMLFRITVKHGLTA</sequence>
<reference evidence="5" key="2">
    <citation type="submission" date="2018-05" db="EMBL/GenBank/DDBJ databases">
        <title>Genome Sequencing of selected type strains of the family Eggerthellaceae.</title>
        <authorList>
            <person name="Danylec N."/>
            <person name="Stoll D.A."/>
            <person name="Doetsch A."/>
            <person name="Huch M."/>
        </authorList>
    </citation>
    <scope>NUCLEOTIDE SEQUENCE [LARGE SCALE GENOMIC DNA]</scope>
    <source>
        <strain evidence="5">DSM 16107</strain>
    </source>
</reference>
<feature type="transmembrane region" description="Helical" evidence="1">
    <location>
        <begin position="185"/>
        <end position="205"/>
    </location>
</feature>
<feature type="transmembrane region" description="Helical" evidence="1">
    <location>
        <begin position="435"/>
        <end position="457"/>
    </location>
</feature>
<feature type="transmembrane region" description="Helical" evidence="1">
    <location>
        <begin position="160"/>
        <end position="178"/>
    </location>
</feature>
<feature type="transmembrane region" description="Helical" evidence="1">
    <location>
        <begin position="66"/>
        <end position="85"/>
    </location>
</feature>
<feature type="transmembrane region" description="Helical" evidence="1">
    <location>
        <begin position="319"/>
        <end position="343"/>
    </location>
</feature>
<organism evidence="3 5">
    <name type="scientific">Eggerthella sinensis</name>
    <dbReference type="NCBI Taxonomy" id="242230"/>
    <lineage>
        <taxon>Bacteria</taxon>
        <taxon>Bacillati</taxon>
        <taxon>Actinomycetota</taxon>
        <taxon>Coriobacteriia</taxon>
        <taxon>Eggerthellales</taxon>
        <taxon>Eggerthellaceae</taxon>
        <taxon>Eggerthella</taxon>
    </lineage>
</organism>
<feature type="transmembrane region" description="Helical" evidence="1">
    <location>
        <begin position="105"/>
        <end position="127"/>
    </location>
</feature>
<feature type="transmembrane region" description="Helical" evidence="1">
    <location>
        <begin position="363"/>
        <end position="386"/>
    </location>
</feature>
<dbReference type="EMBL" id="QICC01000005">
    <property type="protein sequence ID" value="RNM42906.1"/>
    <property type="molecule type" value="Genomic_DNA"/>
</dbReference>
<name>A0A3N0J1T4_9ACTN</name>
<dbReference type="RefSeq" id="WP_114546390.1">
    <property type="nucleotide sequence ID" value="NZ_PPTT01000013.1"/>
</dbReference>
<feature type="transmembrane region" description="Helical" evidence="1">
    <location>
        <begin position="477"/>
        <end position="496"/>
    </location>
</feature>
<feature type="transmembrane region" description="Helical" evidence="1">
    <location>
        <begin position="134"/>
        <end position="154"/>
    </location>
</feature>
<dbReference type="PRINTS" id="PR00173">
    <property type="entry name" value="EDTRNSPORT"/>
</dbReference>
<keyword evidence="1" id="KW-1133">Transmembrane helix</keyword>